<dbReference type="STRING" id="1943.AQJ64_43415"/>
<dbReference type="EMBL" id="LMWW01000088">
    <property type="protein sequence ID" value="KUN75211.1"/>
    <property type="molecule type" value="Genomic_DNA"/>
</dbReference>
<organism evidence="3 4">
    <name type="scientific">Streptomyces griseoruber</name>
    <dbReference type="NCBI Taxonomy" id="1943"/>
    <lineage>
        <taxon>Bacteria</taxon>
        <taxon>Bacillati</taxon>
        <taxon>Actinomycetota</taxon>
        <taxon>Actinomycetes</taxon>
        <taxon>Kitasatosporales</taxon>
        <taxon>Streptomycetaceae</taxon>
        <taxon>Streptomyces</taxon>
    </lineage>
</organism>
<evidence type="ECO:0000313" key="3">
    <source>
        <dbReference type="EMBL" id="KUN75211.1"/>
    </source>
</evidence>
<dbReference type="PANTHER" id="PTHR22946">
    <property type="entry name" value="DIENELACTONE HYDROLASE DOMAIN-CONTAINING PROTEIN-RELATED"/>
    <property type="match status" value="1"/>
</dbReference>
<evidence type="ECO:0000313" key="4">
    <source>
        <dbReference type="Proteomes" id="UP000052982"/>
    </source>
</evidence>
<dbReference type="Gene3D" id="1.20.1440.110">
    <property type="entry name" value="acylaminoacyl peptidase"/>
    <property type="match status" value="1"/>
</dbReference>
<evidence type="ECO:0000259" key="2">
    <source>
        <dbReference type="Pfam" id="PF12146"/>
    </source>
</evidence>
<name>A0A117R7D4_9ACTN</name>
<dbReference type="Gene3D" id="3.40.50.1820">
    <property type="entry name" value="alpha/beta hydrolase"/>
    <property type="match status" value="1"/>
</dbReference>
<sequence>MSTQQEVAEDRPAPVVTLDFVGSRTETEDVTSKLSVESQAALRQFSLERMTGYGVDYADAVEVRARVVEGQDWRSAATELAEVCLRRVESATEVAGTPTRIGYLRRASALLRMSQMMMLCDTAERRQIFARAAELYAQAAALSADRVRVTVKTDHSPLAGWLIPARGTAVASALVIGGVEGWGMDFDSIGEALAARGVDALMLDGPGQGETRLTHNHYLTDHWRDAYGRAVDFLAERSPGRPIGFIGNSMGGSVAMAVAAQDTRIRACVDNGGIHAPWHVPPTMGTFFSKMVAACGTEDPDRAMNVWKTVTPLADGPNAGYPLLVVQGGKDPMVSNDLAQILLRGAPTDDKRMVVFSDGNHCVYNHKHDRDALVADWVRARLCGLPSPEITN</sequence>
<comment type="similarity">
    <text evidence="1">Belongs to the AB hydrolase superfamily.</text>
</comment>
<dbReference type="InterPro" id="IPR050261">
    <property type="entry name" value="FrsA_esterase"/>
</dbReference>
<feature type="domain" description="Serine aminopeptidase S33" evidence="2">
    <location>
        <begin position="185"/>
        <end position="269"/>
    </location>
</feature>
<dbReference type="AlphaFoldDB" id="A0A117R7D4"/>
<comment type="caution">
    <text evidence="3">The sequence shown here is derived from an EMBL/GenBank/DDBJ whole genome shotgun (WGS) entry which is preliminary data.</text>
</comment>
<evidence type="ECO:0000256" key="1">
    <source>
        <dbReference type="ARBA" id="ARBA00008645"/>
    </source>
</evidence>
<proteinExistence type="inferred from homology"/>
<dbReference type="OrthoDB" id="9765647at2"/>
<reference evidence="3 4" key="1">
    <citation type="submission" date="2015-10" db="EMBL/GenBank/DDBJ databases">
        <title>Draft genome sequence of Streptomyces griseoruber DSM 40281, type strain for the species Streptomyces griseoruber.</title>
        <authorList>
            <person name="Ruckert C."/>
            <person name="Winkler A."/>
            <person name="Kalinowski J."/>
            <person name="Kampfer P."/>
            <person name="Glaeser S."/>
        </authorList>
    </citation>
    <scope>NUCLEOTIDE SEQUENCE [LARGE SCALE GENOMIC DNA]</scope>
    <source>
        <strain evidence="3 4">DSM 40281</strain>
    </source>
</reference>
<dbReference type="Proteomes" id="UP000052982">
    <property type="component" value="Unassembled WGS sequence"/>
</dbReference>
<protein>
    <recommendedName>
        <fullName evidence="2">Serine aminopeptidase S33 domain-containing protein</fullName>
    </recommendedName>
</protein>
<dbReference type="RefSeq" id="WP_055632322.1">
    <property type="nucleotide sequence ID" value="NZ_JBIRTR010000054.1"/>
</dbReference>
<gene>
    <name evidence="3" type="ORF">AQJ64_43415</name>
</gene>
<keyword evidence="4" id="KW-1185">Reference proteome</keyword>
<dbReference type="SUPFAM" id="SSF53474">
    <property type="entry name" value="alpha/beta-Hydrolases"/>
    <property type="match status" value="1"/>
</dbReference>
<accession>A0A117R7D4</accession>
<dbReference type="InterPro" id="IPR029058">
    <property type="entry name" value="AB_hydrolase_fold"/>
</dbReference>
<dbReference type="Pfam" id="PF12146">
    <property type="entry name" value="Hydrolase_4"/>
    <property type="match status" value="1"/>
</dbReference>
<dbReference type="InterPro" id="IPR022742">
    <property type="entry name" value="Hydrolase_4"/>
</dbReference>
<dbReference type="PANTHER" id="PTHR22946:SF12">
    <property type="entry name" value="CONIDIAL PIGMENT BIOSYNTHESIS PROTEIN AYG1 (AFU_ORTHOLOGUE AFUA_2G17550)"/>
    <property type="match status" value="1"/>
</dbReference>
<dbReference type="GO" id="GO:0003824">
    <property type="term" value="F:catalytic activity"/>
    <property type="evidence" value="ECO:0007669"/>
    <property type="project" value="UniProtKB-ARBA"/>
</dbReference>